<proteinExistence type="predicted"/>
<organism evidence="2 3">
    <name type="scientific">Linum trigynum</name>
    <dbReference type="NCBI Taxonomy" id="586398"/>
    <lineage>
        <taxon>Eukaryota</taxon>
        <taxon>Viridiplantae</taxon>
        <taxon>Streptophyta</taxon>
        <taxon>Embryophyta</taxon>
        <taxon>Tracheophyta</taxon>
        <taxon>Spermatophyta</taxon>
        <taxon>Magnoliopsida</taxon>
        <taxon>eudicotyledons</taxon>
        <taxon>Gunneridae</taxon>
        <taxon>Pentapetalae</taxon>
        <taxon>rosids</taxon>
        <taxon>fabids</taxon>
        <taxon>Malpighiales</taxon>
        <taxon>Linaceae</taxon>
        <taxon>Linum</taxon>
    </lineage>
</organism>
<feature type="compositionally biased region" description="Polar residues" evidence="1">
    <location>
        <begin position="1"/>
        <end position="13"/>
    </location>
</feature>
<reference evidence="2 3" key="1">
    <citation type="submission" date="2024-04" db="EMBL/GenBank/DDBJ databases">
        <authorList>
            <person name="Fracassetti M."/>
        </authorList>
    </citation>
    <scope>NUCLEOTIDE SEQUENCE [LARGE SCALE GENOMIC DNA]</scope>
</reference>
<sequence length="178" mass="20171">METEPTAQATQQRGSKDNMGQLGKEHTFKGVPQQEKEDPVQHRTTDPVDAMPPKEHLVEAQKTPKSGIQGHGANVGAVARLIMEKQDETDVRKSRVKSWRRQGQKKHRNGESSQVTPQKRILEEHNEDLPQKEEEQMTQKKARILVFPNETAMMIDGKQTQMDGDVADSALEQDRRAQ</sequence>
<keyword evidence="3" id="KW-1185">Reference proteome</keyword>
<gene>
    <name evidence="2" type="ORF">LTRI10_LOCUS18282</name>
</gene>
<evidence type="ECO:0000256" key="1">
    <source>
        <dbReference type="SAM" id="MobiDB-lite"/>
    </source>
</evidence>
<dbReference type="AlphaFoldDB" id="A0AAV2DSU8"/>
<accession>A0AAV2DSU8</accession>
<feature type="region of interest" description="Disordered" evidence="1">
    <location>
        <begin position="155"/>
        <end position="178"/>
    </location>
</feature>
<dbReference type="Proteomes" id="UP001497516">
    <property type="component" value="Chromosome 3"/>
</dbReference>
<name>A0AAV2DSU8_9ROSI</name>
<feature type="compositionally biased region" description="Basic and acidic residues" evidence="1">
    <location>
        <begin position="120"/>
        <end position="138"/>
    </location>
</feature>
<dbReference type="EMBL" id="OZ034816">
    <property type="protein sequence ID" value="CAL1376559.1"/>
    <property type="molecule type" value="Genomic_DNA"/>
</dbReference>
<feature type="region of interest" description="Disordered" evidence="1">
    <location>
        <begin position="86"/>
        <end position="139"/>
    </location>
</feature>
<evidence type="ECO:0000313" key="3">
    <source>
        <dbReference type="Proteomes" id="UP001497516"/>
    </source>
</evidence>
<protein>
    <submittedName>
        <fullName evidence="2">Uncharacterized protein</fullName>
    </submittedName>
</protein>
<feature type="compositionally biased region" description="Basic and acidic residues" evidence="1">
    <location>
        <begin position="23"/>
        <end position="59"/>
    </location>
</feature>
<evidence type="ECO:0000313" key="2">
    <source>
        <dbReference type="EMBL" id="CAL1376559.1"/>
    </source>
</evidence>
<feature type="region of interest" description="Disordered" evidence="1">
    <location>
        <begin position="1"/>
        <end position="72"/>
    </location>
</feature>
<feature type="compositionally biased region" description="Basic residues" evidence="1">
    <location>
        <begin position="94"/>
        <end position="108"/>
    </location>
</feature>